<dbReference type="Proteomes" id="UP000192907">
    <property type="component" value="Unassembled WGS sequence"/>
</dbReference>
<proteinExistence type="predicted"/>
<reference evidence="3" key="1">
    <citation type="submission" date="2017-04" db="EMBL/GenBank/DDBJ databases">
        <authorList>
            <person name="Varghese N."/>
            <person name="Submissions S."/>
        </authorList>
    </citation>
    <scope>NUCLEOTIDE SEQUENCE [LARGE SCALE GENOMIC DNA]</scope>
    <source>
        <strain evidence="3">RKEM611</strain>
    </source>
</reference>
<name>A0A1Y6BS70_9BACT</name>
<feature type="domain" description="Vitellogenin" evidence="1">
    <location>
        <begin position="374"/>
        <end position="490"/>
    </location>
</feature>
<keyword evidence="3" id="KW-1185">Reference proteome</keyword>
<dbReference type="GO" id="GO:0005319">
    <property type="term" value="F:lipid transporter activity"/>
    <property type="evidence" value="ECO:0007669"/>
    <property type="project" value="InterPro"/>
</dbReference>
<organism evidence="2 3">
    <name type="scientific">Pseudobacteriovorax antillogorgiicola</name>
    <dbReference type="NCBI Taxonomy" id="1513793"/>
    <lineage>
        <taxon>Bacteria</taxon>
        <taxon>Pseudomonadati</taxon>
        <taxon>Bdellovibrionota</taxon>
        <taxon>Oligoflexia</taxon>
        <taxon>Oligoflexales</taxon>
        <taxon>Pseudobacteriovoracaceae</taxon>
        <taxon>Pseudobacteriovorax</taxon>
    </lineage>
</organism>
<dbReference type="STRING" id="1513793.SAMN06296036_10864"/>
<evidence type="ECO:0000259" key="1">
    <source>
        <dbReference type="Pfam" id="PF01347"/>
    </source>
</evidence>
<dbReference type="Gene3D" id="1.25.10.20">
    <property type="entry name" value="Vitellinogen, superhelical"/>
    <property type="match status" value="1"/>
</dbReference>
<dbReference type="RefSeq" id="WP_132319013.1">
    <property type="nucleotide sequence ID" value="NZ_FWZT01000008.1"/>
</dbReference>
<protein>
    <submittedName>
        <fullName evidence="2">Lipoprotein amino terminal region</fullName>
    </submittedName>
</protein>
<gene>
    <name evidence="2" type="ORF">SAMN06296036_10864</name>
</gene>
<accession>A0A1Y6BS70</accession>
<keyword evidence="2" id="KW-0449">Lipoprotein</keyword>
<dbReference type="Pfam" id="PF01347">
    <property type="entry name" value="Vitellogenin_N"/>
    <property type="match status" value="1"/>
</dbReference>
<evidence type="ECO:0000313" key="2">
    <source>
        <dbReference type="EMBL" id="SMF25354.1"/>
    </source>
</evidence>
<dbReference type="SUPFAM" id="SSF48431">
    <property type="entry name" value="Lipovitellin-phosvitin complex, superhelical domain"/>
    <property type="match status" value="1"/>
</dbReference>
<sequence>MAKKSRQRVYILVLIGVALLLAISLGLQTSKTRPETAHLDSESEPHIKKDDHIHEAEATYQVYVYQFDYEGQGLDGQQSSPVALGGRMFRLALQDGEEIWFCQNCELKGDPSTHRYLSSLVNSLNQGSLVRWDNIGLYDQHRGDILWYYIWLRLQFPWIIEDETNVDEVSPWGPATASYRSKLQQNGHIIHKSLKLQQKGPAVDYHWQLTHNPDLGRWTQFEQHDQFFVELGQQNFSGRGRLALTYLRTDLWTSQRVEKTISEIEERPWFSLQDYLSNLTNKKDESIKTLKFDELQDRLSQLEDRRKFQELHRWLRWHPQDRALIEWYLDLPVKDPQMILVSRALIANGGPHHQSILWQRFHQQNDLSEKKFILGSLAMVPSPSPSTLGEVQSIANDPQHPLRDSARLSLGAMANQKQKVEGSNSQDAEVILQQFKTWLEQSQDSKELKRVLSALANTGLESSLRLALPYFQHQDPEVRASAYKVLRLLPQSASYKPLESRFSLMTLVEQKSLVRSLLHWPSSPELQISLRKLHDQTSHKSIREMIAPVLTQDLP</sequence>
<evidence type="ECO:0000313" key="3">
    <source>
        <dbReference type="Proteomes" id="UP000192907"/>
    </source>
</evidence>
<dbReference type="EMBL" id="FWZT01000008">
    <property type="protein sequence ID" value="SMF25354.1"/>
    <property type="molecule type" value="Genomic_DNA"/>
</dbReference>
<dbReference type="InterPro" id="IPR011030">
    <property type="entry name" value="Lipovitellin_superhlx_dom"/>
</dbReference>
<dbReference type="InterPro" id="IPR001747">
    <property type="entry name" value="Vitellogenin_N"/>
</dbReference>
<dbReference type="AlphaFoldDB" id="A0A1Y6BS70"/>